<sequence length="48" mass="5658">MFTKESALVKIWARNVKTDKNVDGIYTREQVPKLSNLQEMVYEVLDEQ</sequence>
<accession>A0A1U7M6C7</accession>
<organism evidence="1 2">
    <name type="scientific">Tissierella creatinophila DSM 6911</name>
    <dbReference type="NCBI Taxonomy" id="1123403"/>
    <lineage>
        <taxon>Bacteria</taxon>
        <taxon>Bacillati</taxon>
        <taxon>Bacillota</taxon>
        <taxon>Tissierellia</taxon>
        <taxon>Tissierellales</taxon>
        <taxon>Tissierellaceae</taxon>
        <taxon>Tissierella</taxon>
    </lineage>
</organism>
<dbReference type="RefSeq" id="WP_198927496.1">
    <property type="nucleotide sequence ID" value="NZ_LTDM01000015.1"/>
</dbReference>
<proteinExistence type="predicted"/>
<comment type="caution">
    <text evidence="1">The sequence shown here is derived from an EMBL/GenBank/DDBJ whole genome shotgun (WGS) entry which is preliminary data.</text>
</comment>
<reference evidence="1 2" key="1">
    <citation type="submission" date="2016-02" db="EMBL/GenBank/DDBJ databases">
        <title>Genome sequence of Tissierella creatinophila DSM 6911.</title>
        <authorList>
            <person name="Poehlein A."/>
            <person name="Daniel R."/>
        </authorList>
    </citation>
    <scope>NUCLEOTIDE SEQUENCE [LARGE SCALE GENOMIC DNA]</scope>
    <source>
        <strain evidence="1 2">DSM 6911</strain>
    </source>
</reference>
<evidence type="ECO:0000313" key="2">
    <source>
        <dbReference type="Proteomes" id="UP000186112"/>
    </source>
</evidence>
<keyword evidence="2" id="KW-1185">Reference proteome</keyword>
<protein>
    <submittedName>
        <fullName evidence="1">Uncharacterized protein</fullName>
    </submittedName>
</protein>
<evidence type="ECO:0000313" key="1">
    <source>
        <dbReference type="EMBL" id="OLS02873.1"/>
    </source>
</evidence>
<dbReference type="AlphaFoldDB" id="A0A1U7M6C7"/>
<dbReference type="EMBL" id="LTDM01000015">
    <property type="protein sequence ID" value="OLS02873.1"/>
    <property type="molecule type" value="Genomic_DNA"/>
</dbReference>
<gene>
    <name evidence="1" type="ORF">TICRE_11460</name>
</gene>
<name>A0A1U7M6C7_TISCR</name>
<dbReference type="Proteomes" id="UP000186112">
    <property type="component" value="Unassembled WGS sequence"/>
</dbReference>